<dbReference type="GO" id="GO:0036440">
    <property type="term" value="F:citrate synthase activity"/>
    <property type="evidence" value="ECO:0007669"/>
    <property type="project" value="UniProtKB-EC"/>
</dbReference>
<evidence type="ECO:0000313" key="7">
    <source>
        <dbReference type="Proteomes" id="UP000006461"/>
    </source>
</evidence>
<comment type="similarity">
    <text evidence="2">Belongs to the citrate synthase family.</text>
</comment>
<dbReference type="GO" id="GO:0005829">
    <property type="term" value="C:cytosol"/>
    <property type="evidence" value="ECO:0007669"/>
    <property type="project" value="TreeGrafter"/>
</dbReference>
<dbReference type="eggNOG" id="COG0372">
    <property type="taxonomic scope" value="Bacteria"/>
</dbReference>
<dbReference type="Proteomes" id="UP000006461">
    <property type="component" value="Chromosome"/>
</dbReference>
<dbReference type="InterPro" id="IPR002020">
    <property type="entry name" value="Citrate_synthase"/>
</dbReference>
<dbReference type="EMBL" id="FO203431">
    <property type="protein sequence ID" value="CCH88797.1"/>
    <property type="molecule type" value="Genomic_DNA"/>
</dbReference>
<keyword evidence="4 6" id="KW-0808">Transferase</keyword>
<dbReference type="PATRIC" id="fig|477641.3.peg.3202"/>
<dbReference type="InterPro" id="IPR016143">
    <property type="entry name" value="Citrate_synth-like_sm_a-sub"/>
</dbReference>
<sequence>MSTPEYPTALGASSRDSITLLGTDLARDVMGTVGFGELAFWLATQRRPSPGETRVFEAVLAALADHGFTPTAIVTRLTYLSAPDSVQGALAAGLLGGGSRFLGVTEDCGRFLHDVLTGVDGDLPTDDAGWDALALETVTAQRAARRFVPGLGHHVHKDGDPRTPRLLEIATEEGQFGPHLALFAAIGRVHPQVLGRTLPLNGAGVCGAALADLGLPLELLRGFALLARTAGLIGQLAEELRHPVANDVFLSVDLANRSVPPDPYVPAAPAPRRRRRRPTWLSWSRSSRPPTTPSTTGPAPPPARTARRSPTSGWPRSSGSGRR</sequence>
<dbReference type="InterPro" id="IPR016142">
    <property type="entry name" value="Citrate_synth-like_lrg_a-sub"/>
</dbReference>
<comment type="pathway">
    <text evidence="1">Carbohydrate metabolism; tricarboxylic acid cycle.</text>
</comment>
<dbReference type="OMA" id="EMGFDWR"/>
<reference evidence="6 7" key="1">
    <citation type="journal article" date="2012" name="J. Bacteriol.">
        <title>Genome Sequence of Radiation-Resistant Modestobacter marinus Strain BC501, a Representative Actinobacterium That Thrives on Calcareous Stone Surfaces.</title>
        <authorList>
            <person name="Normand P."/>
            <person name="Gury J."/>
            <person name="Pujic P."/>
            <person name="Chouaia B."/>
            <person name="Crotti E."/>
            <person name="Brusetti L."/>
            <person name="Daffonchio D."/>
            <person name="Vacherie B."/>
            <person name="Barbe V."/>
            <person name="Medigue C."/>
            <person name="Calteau A."/>
            <person name="Ghodhbane-Gtari F."/>
            <person name="Essoussi I."/>
            <person name="Nouioui I."/>
            <person name="Abbassi-Ghozzi I."/>
            <person name="Gtari M."/>
        </authorList>
    </citation>
    <scope>NUCLEOTIDE SEQUENCE [LARGE SCALE GENOMIC DNA]</scope>
    <source>
        <strain evidence="7">BC 501</strain>
    </source>
</reference>
<dbReference type="CDD" id="cd06100">
    <property type="entry name" value="CCL_ACL-C"/>
    <property type="match status" value="1"/>
</dbReference>
<evidence type="ECO:0000256" key="2">
    <source>
        <dbReference type="ARBA" id="ARBA00010566"/>
    </source>
</evidence>
<dbReference type="Pfam" id="PF00285">
    <property type="entry name" value="Citrate_synt"/>
    <property type="match status" value="1"/>
</dbReference>
<feature type="compositionally biased region" description="Low complexity" evidence="5">
    <location>
        <begin position="308"/>
        <end position="323"/>
    </location>
</feature>
<dbReference type="PANTHER" id="PTHR11739:SF4">
    <property type="entry name" value="CITRATE SYNTHASE, PEROXISOMAL"/>
    <property type="match status" value="1"/>
</dbReference>
<name>I4EZI4_MODI5</name>
<feature type="compositionally biased region" description="Low complexity" evidence="5">
    <location>
        <begin position="279"/>
        <end position="297"/>
    </location>
</feature>
<protein>
    <recommendedName>
        <fullName evidence="3">citrate synthase (unknown stereospecificity)</fullName>
        <ecNumber evidence="3">2.3.3.16</ecNumber>
    </recommendedName>
</protein>
<keyword evidence="7" id="KW-1185">Reference proteome</keyword>
<accession>I4EZI4</accession>
<dbReference type="AlphaFoldDB" id="I4EZI4"/>
<gene>
    <name evidence="6" type="primary">citA</name>
    <name evidence="6" type="ordered locus">MODMU_3385</name>
</gene>
<organism evidence="6 7">
    <name type="scientific">Modestobacter italicus (strain DSM 44449 / CECT 9708 / BC 501)</name>
    <dbReference type="NCBI Taxonomy" id="2732864"/>
    <lineage>
        <taxon>Bacteria</taxon>
        <taxon>Bacillati</taxon>
        <taxon>Actinomycetota</taxon>
        <taxon>Actinomycetes</taxon>
        <taxon>Geodermatophilales</taxon>
        <taxon>Geodermatophilaceae</taxon>
        <taxon>Modestobacter</taxon>
    </lineage>
</organism>
<proteinExistence type="inferred from homology"/>
<evidence type="ECO:0000256" key="5">
    <source>
        <dbReference type="SAM" id="MobiDB-lite"/>
    </source>
</evidence>
<feature type="region of interest" description="Disordered" evidence="5">
    <location>
        <begin position="260"/>
        <end position="323"/>
    </location>
</feature>
<dbReference type="KEGG" id="mmar:MODMU_3385"/>
<dbReference type="NCBIfam" id="NF004868">
    <property type="entry name" value="PRK06224.1-5"/>
    <property type="match status" value="1"/>
</dbReference>
<dbReference type="GO" id="GO:0006099">
    <property type="term" value="P:tricarboxylic acid cycle"/>
    <property type="evidence" value="ECO:0007669"/>
    <property type="project" value="UniProtKB-UniPathway"/>
</dbReference>
<feature type="compositionally biased region" description="Pro residues" evidence="5">
    <location>
        <begin position="260"/>
        <end position="269"/>
    </location>
</feature>
<evidence type="ECO:0000256" key="4">
    <source>
        <dbReference type="ARBA" id="ARBA00022679"/>
    </source>
</evidence>
<dbReference type="GO" id="GO:0005975">
    <property type="term" value="P:carbohydrate metabolic process"/>
    <property type="evidence" value="ECO:0007669"/>
    <property type="project" value="TreeGrafter"/>
</dbReference>
<dbReference type="STRING" id="477641.MODMU_3385"/>
<dbReference type="EC" id="2.3.3.16" evidence="3"/>
<dbReference type="HOGENOM" id="CLU_070533_1_0_11"/>
<dbReference type="InterPro" id="IPR036969">
    <property type="entry name" value="Citrate_synthase_sf"/>
</dbReference>
<dbReference type="PANTHER" id="PTHR11739">
    <property type="entry name" value="CITRATE SYNTHASE"/>
    <property type="match status" value="1"/>
</dbReference>
<dbReference type="Gene3D" id="1.10.580.10">
    <property type="entry name" value="Citrate Synthase, domain 1"/>
    <property type="match status" value="1"/>
</dbReference>
<evidence type="ECO:0000256" key="3">
    <source>
        <dbReference type="ARBA" id="ARBA00012972"/>
    </source>
</evidence>
<keyword evidence="6" id="KW-0012">Acyltransferase</keyword>
<dbReference type="UniPathway" id="UPA00223"/>
<evidence type="ECO:0000313" key="6">
    <source>
        <dbReference type="EMBL" id="CCH88797.1"/>
    </source>
</evidence>
<evidence type="ECO:0000256" key="1">
    <source>
        <dbReference type="ARBA" id="ARBA00005163"/>
    </source>
</evidence>
<dbReference type="Gene3D" id="1.10.230.10">
    <property type="entry name" value="Cytochrome P450-Terp, domain 2"/>
    <property type="match status" value="1"/>
</dbReference>
<dbReference type="SUPFAM" id="SSF48256">
    <property type="entry name" value="Citrate synthase"/>
    <property type="match status" value="1"/>
</dbReference>